<dbReference type="InterPro" id="IPR035938">
    <property type="entry name" value="Hemerythrin-like_sf"/>
</dbReference>
<dbReference type="Pfam" id="PF00072">
    <property type="entry name" value="Response_reg"/>
    <property type="match status" value="1"/>
</dbReference>
<dbReference type="Pfam" id="PF01814">
    <property type="entry name" value="Hemerythrin"/>
    <property type="match status" value="1"/>
</dbReference>
<evidence type="ECO:0000259" key="6">
    <source>
        <dbReference type="PROSITE" id="PS50110"/>
    </source>
</evidence>
<dbReference type="SMART" id="SM00448">
    <property type="entry name" value="REC"/>
    <property type="match status" value="1"/>
</dbReference>
<keyword evidence="8" id="KW-1185">Reference proteome</keyword>
<gene>
    <name evidence="7" type="ORF">SAMN04244559_00289</name>
</gene>
<dbReference type="InterPro" id="IPR012827">
    <property type="entry name" value="Hemerythrin_metal-bd"/>
</dbReference>
<evidence type="ECO:0000256" key="5">
    <source>
        <dbReference type="PROSITE-ProRule" id="PRU00169"/>
    </source>
</evidence>
<dbReference type="InterPro" id="IPR011006">
    <property type="entry name" value="CheY-like_superfamily"/>
</dbReference>
<dbReference type="SUPFAM" id="SSF47188">
    <property type="entry name" value="Hemerythrin-like"/>
    <property type="match status" value="1"/>
</dbReference>
<sequence length="289" mass="31873">MSDIHWSEMMSVGVPILDADHRILIGLINLLQRSIGDAEEYAAVGSVLGALKEYAANHFDREERMMQACRFPALASHRRTHAGFVGEVEKLQRRYEADQTSVRARDCLTFLNRWLIDHICTSDMGYRTSLIGHREAQDAGGVRPLVGGTSMQEGEPNVDWRRLRVLVVDDNLNFREILSTILGAAGIENVTMVQGLEEARAALSQGGFGLVISDWHIGAESGLDLVRWLRRSDGPAATLPVLMLSAYEGSERRDVALAAGADEFMSKPITASSLLDCLARLVVQSRVRS</sequence>
<dbReference type="AlphaFoldDB" id="A0A1H6GV85"/>
<dbReference type="PANTHER" id="PTHR37164">
    <property type="entry name" value="BACTERIOHEMERYTHRIN"/>
    <property type="match status" value="1"/>
</dbReference>
<dbReference type="GO" id="GO:0000160">
    <property type="term" value="P:phosphorelay signal transduction system"/>
    <property type="evidence" value="ECO:0007669"/>
    <property type="project" value="InterPro"/>
</dbReference>
<evidence type="ECO:0000313" key="7">
    <source>
        <dbReference type="EMBL" id="SEH25745.1"/>
    </source>
</evidence>
<accession>A0A1H6GV85</accession>
<dbReference type="RefSeq" id="WP_244511014.1">
    <property type="nucleotide sequence ID" value="NZ_FNWO01000001.1"/>
</dbReference>
<keyword evidence="2" id="KW-0561">Oxygen transport</keyword>
<dbReference type="EMBL" id="FNWO01000001">
    <property type="protein sequence ID" value="SEH25745.1"/>
    <property type="molecule type" value="Genomic_DNA"/>
</dbReference>
<keyword evidence="3" id="KW-0479">Metal-binding</keyword>
<dbReference type="NCBIfam" id="NF033749">
    <property type="entry name" value="bact_hemeryth"/>
    <property type="match status" value="1"/>
</dbReference>
<dbReference type="Gene3D" id="1.20.120.50">
    <property type="entry name" value="Hemerythrin-like"/>
    <property type="match status" value="1"/>
</dbReference>
<organism evidence="7 8">
    <name type="scientific">Magnetospirillum fulvum</name>
    <name type="common">Rhodospirillum fulvum</name>
    <dbReference type="NCBI Taxonomy" id="1082"/>
    <lineage>
        <taxon>Bacteria</taxon>
        <taxon>Pseudomonadati</taxon>
        <taxon>Pseudomonadota</taxon>
        <taxon>Alphaproteobacteria</taxon>
        <taxon>Rhodospirillales</taxon>
        <taxon>Rhodospirillaceae</taxon>
        <taxon>Magnetospirillum</taxon>
    </lineage>
</organism>
<keyword evidence="2" id="KW-0813">Transport</keyword>
<dbReference type="PROSITE" id="PS50110">
    <property type="entry name" value="RESPONSE_REGULATORY"/>
    <property type="match status" value="1"/>
</dbReference>
<dbReference type="Gene3D" id="3.40.50.2300">
    <property type="match status" value="1"/>
</dbReference>
<keyword evidence="4" id="KW-0408">Iron</keyword>
<protein>
    <submittedName>
        <fullName evidence="7">Hemerythrin-like metal-binding domain protein</fullName>
    </submittedName>
</protein>
<dbReference type="SUPFAM" id="SSF52172">
    <property type="entry name" value="CheY-like"/>
    <property type="match status" value="1"/>
</dbReference>
<name>A0A1H6GV85_MAGFU</name>
<dbReference type="Proteomes" id="UP000182983">
    <property type="component" value="Unassembled WGS sequence"/>
</dbReference>
<comment type="similarity">
    <text evidence="1">Belongs to the hemerythrin family.</text>
</comment>
<dbReference type="PANTHER" id="PTHR37164:SF1">
    <property type="entry name" value="BACTERIOHEMERYTHRIN"/>
    <property type="match status" value="1"/>
</dbReference>
<evidence type="ECO:0000256" key="1">
    <source>
        <dbReference type="ARBA" id="ARBA00010587"/>
    </source>
</evidence>
<evidence type="ECO:0000256" key="2">
    <source>
        <dbReference type="ARBA" id="ARBA00022621"/>
    </source>
</evidence>
<reference evidence="8" key="1">
    <citation type="submission" date="2016-10" db="EMBL/GenBank/DDBJ databases">
        <authorList>
            <person name="Varghese N."/>
            <person name="Submissions S."/>
        </authorList>
    </citation>
    <scope>NUCLEOTIDE SEQUENCE [LARGE SCALE GENOMIC DNA]</scope>
    <source>
        <strain evidence="8">DSM 13234</strain>
    </source>
</reference>
<keyword evidence="5" id="KW-0597">Phosphoprotein</keyword>
<dbReference type="InterPro" id="IPR016131">
    <property type="entry name" value="Haemerythrin_Fe_BS"/>
</dbReference>
<feature type="modified residue" description="4-aspartylphosphate" evidence="5">
    <location>
        <position position="214"/>
    </location>
</feature>
<dbReference type="InterPro" id="IPR050669">
    <property type="entry name" value="Hemerythrin"/>
</dbReference>
<dbReference type="PROSITE" id="PS00550">
    <property type="entry name" value="HEMERYTHRINS"/>
    <property type="match status" value="1"/>
</dbReference>
<dbReference type="InterPro" id="IPR001789">
    <property type="entry name" value="Sig_transdc_resp-reg_receiver"/>
</dbReference>
<evidence type="ECO:0000256" key="3">
    <source>
        <dbReference type="ARBA" id="ARBA00022723"/>
    </source>
</evidence>
<proteinExistence type="inferred from homology"/>
<dbReference type="GO" id="GO:0046872">
    <property type="term" value="F:metal ion binding"/>
    <property type="evidence" value="ECO:0007669"/>
    <property type="project" value="UniProtKB-KW"/>
</dbReference>
<evidence type="ECO:0000313" key="8">
    <source>
        <dbReference type="Proteomes" id="UP000182983"/>
    </source>
</evidence>
<dbReference type="InterPro" id="IPR012312">
    <property type="entry name" value="Hemerythrin-like"/>
</dbReference>
<dbReference type="NCBIfam" id="TIGR02481">
    <property type="entry name" value="hemeryth_dom"/>
    <property type="match status" value="1"/>
</dbReference>
<dbReference type="GO" id="GO:0005344">
    <property type="term" value="F:oxygen carrier activity"/>
    <property type="evidence" value="ECO:0007669"/>
    <property type="project" value="UniProtKB-KW"/>
</dbReference>
<dbReference type="CDD" id="cd12107">
    <property type="entry name" value="Hemerythrin"/>
    <property type="match status" value="1"/>
</dbReference>
<feature type="domain" description="Response regulatory" evidence="6">
    <location>
        <begin position="164"/>
        <end position="282"/>
    </location>
</feature>
<evidence type="ECO:0000256" key="4">
    <source>
        <dbReference type="ARBA" id="ARBA00023004"/>
    </source>
</evidence>